<reference evidence="1 3" key="1">
    <citation type="submission" date="2016-01" db="EMBL/GenBank/DDBJ databases">
        <title>Whole genome sequencing of Myroides marinus L41.</title>
        <authorList>
            <person name="Hong K.W."/>
        </authorList>
    </citation>
    <scope>NUCLEOTIDE SEQUENCE [LARGE SCALE GENOMIC DNA]</scope>
    <source>
        <strain evidence="1 3">L41</strain>
    </source>
</reference>
<organism evidence="1 3">
    <name type="scientific">Myroides marinus</name>
    <dbReference type="NCBI Taxonomy" id="703342"/>
    <lineage>
        <taxon>Bacteria</taxon>
        <taxon>Pseudomonadati</taxon>
        <taxon>Bacteroidota</taxon>
        <taxon>Flavobacteriia</taxon>
        <taxon>Flavobacteriales</taxon>
        <taxon>Flavobacteriaceae</taxon>
        <taxon>Myroides</taxon>
    </lineage>
</organism>
<evidence type="ECO:0000313" key="2">
    <source>
        <dbReference type="EMBL" id="SEI63765.1"/>
    </source>
</evidence>
<dbReference type="Pfam" id="PF19852">
    <property type="entry name" value="DUF6327"/>
    <property type="match status" value="1"/>
</dbReference>
<name>A0A161S7X0_9FLAO</name>
<gene>
    <name evidence="1" type="ORF">AV926_08710</name>
    <name evidence="2" type="ORF">SAMN04488018_102370</name>
</gene>
<sequence>MKKSYSSIEEINADLEILKVQRDIHYYKITQSLDSIKSELTPNNLVRNTFGSVTSFVKGSNNVQAFLISAVMKYFFKKVRKRNTDNL</sequence>
<evidence type="ECO:0000313" key="1">
    <source>
        <dbReference type="EMBL" id="KZE81354.1"/>
    </source>
</evidence>
<evidence type="ECO:0000313" key="3">
    <source>
        <dbReference type="Proteomes" id="UP000076630"/>
    </source>
</evidence>
<dbReference type="OrthoDB" id="1150607at2"/>
<dbReference type="EMBL" id="FNYS01000002">
    <property type="protein sequence ID" value="SEI63765.1"/>
    <property type="molecule type" value="Genomic_DNA"/>
</dbReference>
<reference evidence="2 4" key="2">
    <citation type="submission" date="2016-10" db="EMBL/GenBank/DDBJ databases">
        <authorList>
            <person name="de Groot N.N."/>
        </authorList>
    </citation>
    <scope>NUCLEOTIDE SEQUENCE [LARGE SCALE GENOMIC DNA]</scope>
    <source>
        <strain evidence="2 4">DSM 23048</strain>
    </source>
</reference>
<dbReference type="Proteomes" id="UP000183077">
    <property type="component" value="Unassembled WGS sequence"/>
</dbReference>
<evidence type="ECO:0000313" key="4">
    <source>
        <dbReference type="Proteomes" id="UP000183077"/>
    </source>
</evidence>
<keyword evidence="3" id="KW-1185">Reference proteome</keyword>
<protein>
    <recommendedName>
        <fullName evidence="5">Glutaminyl-tRNA synthetase</fullName>
    </recommendedName>
</protein>
<dbReference type="GeneID" id="82256060"/>
<dbReference type="Proteomes" id="UP000076630">
    <property type="component" value="Unassembled WGS sequence"/>
</dbReference>
<dbReference type="InterPro" id="IPR046290">
    <property type="entry name" value="DUF6327"/>
</dbReference>
<proteinExistence type="predicted"/>
<evidence type="ECO:0008006" key="5">
    <source>
        <dbReference type="Google" id="ProtNLM"/>
    </source>
</evidence>
<dbReference type="RefSeq" id="WP_038985549.1">
    <property type="nucleotide sequence ID" value="NZ_FNYS01000002.1"/>
</dbReference>
<accession>A0A161S7X0</accession>
<dbReference type="AlphaFoldDB" id="A0A161S7X0"/>
<dbReference type="EMBL" id="LQNU01000053">
    <property type="protein sequence ID" value="KZE81354.1"/>
    <property type="molecule type" value="Genomic_DNA"/>
</dbReference>